<evidence type="ECO:0000256" key="5">
    <source>
        <dbReference type="ARBA" id="ARBA00023242"/>
    </source>
</evidence>
<keyword evidence="6" id="KW-1185">Reference proteome</keyword>
<dbReference type="Gene3D" id="1.20.58.200">
    <property type="entry name" value="Translin, domain 2"/>
    <property type="match status" value="1"/>
</dbReference>
<evidence type="ECO:0000256" key="3">
    <source>
        <dbReference type="ARBA" id="ARBA00005902"/>
    </source>
</evidence>
<dbReference type="InterPro" id="IPR036081">
    <property type="entry name" value="Translin_sf"/>
</dbReference>
<dbReference type="RefSeq" id="XP_026193349.1">
    <property type="nucleotide sequence ID" value="XM_026337564.1"/>
</dbReference>
<sequence>MAANPALIPGDRLDKDDFYKVIEEYTREDAKREDIIKKSRDVLKLSKQAIFALHRKDEAAANAHLESCFSVIEKDLFPITEEHPTLRLTGMLVAALEEYAEARIFLHFLKTRKLLPFKSLNGLRVEEFLGGLMDCTGELNRFAVLRATEHDATAVHDCCQFVGTVHEQMILLDLRNSPLRRKYDSLKYTQKRLEALVYELAVAARMQNIKLPSMLMEPEPETNANQE</sequence>
<keyword evidence="5" id="KW-0539">Nucleus</keyword>
<dbReference type="InterPro" id="IPR002848">
    <property type="entry name" value="Translin_fam"/>
</dbReference>
<dbReference type="CDD" id="cd14820">
    <property type="entry name" value="TRAX"/>
    <property type="match status" value="1"/>
</dbReference>
<dbReference type="SUPFAM" id="SSF74784">
    <property type="entry name" value="Translin"/>
    <property type="match status" value="1"/>
</dbReference>
<dbReference type="PANTHER" id="PTHR10741">
    <property type="entry name" value="TRANSLIN AND TRANSLIN ASSOCIATED PROTEIN X"/>
    <property type="match status" value="1"/>
</dbReference>
<evidence type="ECO:0000313" key="7">
    <source>
        <dbReference type="RefSeq" id="XP_026193349.1"/>
    </source>
</evidence>
<dbReference type="GeneID" id="34618709"/>
<reference evidence="7" key="1">
    <citation type="submission" date="2025-08" db="UniProtKB">
        <authorList>
            <consortium name="RefSeq"/>
        </authorList>
    </citation>
    <scope>IDENTIFICATION</scope>
</reference>
<evidence type="ECO:0000256" key="4">
    <source>
        <dbReference type="ARBA" id="ARBA00022490"/>
    </source>
</evidence>
<protein>
    <submittedName>
        <fullName evidence="7">Translin-associated protein X</fullName>
    </submittedName>
</protein>
<dbReference type="GO" id="GO:0005737">
    <property type="term" value="C:cytoplasm"/>
    <property type="evidence" value="ECO:0007669"/>
    <property type="project" value="UniProtKB-SubCell"/>
</dbReference>
<evidence type="ECO:0000313" key="6">
    <source>
        <dbReference type="Proteomes" id="UP000515125"/>
    </source>
</evidence>
<accession>A0A6P6S0N3</accession>
<dbReference type="Proteomes" id="UP000515125">
    <property type="component" value="Unplaced"/>
</dbReference>
<evidence type="ECO:0000256" key="1">
    <source>
        <dbReference type="ARBA" id="ARBA00004123"/>
    </source>
</evidence>
<evidence type="ECO:0000256" key="2">
    <source>
        <dbReference type="ARBA" id="ARBA00004496"/>
    </source>
</evidence>
<dbReference type="GO" id="GO:0043565">
    <property type="term" value="F:sequence-specific DNA binding"/>
    <property type="evidence" value="ECO:0007669"/>
    <property type="project" value="InterPro"/>
</dbReference>
<proteinExistence type="inferred from homology"/>
<keyword evidence="4" id="KW-0963">Cytoplasm</keyword>
<dbReference type="GO" id="GO:0005634">
    <property type="term" value="C:nucleus"/>
    <property type="evidence" value="ECO:0007669"/>
    <property type="project" value="UniProtKB-SubCell"/>
</dbReference>
<dbReference type="InterPro" id="IPR016068">
    <property type="entry name" value="Translin_N"/>
</dbReference>
<comment type="similarity">
    <text evidence="3">Belongs to the translin family.</text>
</comment>
<dbReference type="Pfam" id="PF01997">
    <property type="entry name" value="Translin"/>
    <property type="match status" value="1"/>
</dbReference>
<dbReference type="OrthoDB" id="829at2759"/>
<name>A0A6P6S0N3_9EIME</name>
<organism evidence="6 7">
    <name type="scientific">Cyclospora cayetanensis</name>
    <dbReference type="NCBI Taxonomy" id="88456"/>
    <lineage>
        <taxon>Eukaryota</taxon>
        <taxon>Sar</taxon>
        <taxon>Alveolata</taxon>
        <taxon>Apicomplexa</taxon>
        <taxon>Conoidasida</taxon>
        <taxon>Coccidia</taxon>
        <taxon>Eucoccidiorida</taxon>
        <taxon>Eimeriorina</taxon>
        <taxon>Eimeriidae</taxon>
        <taxon>Cyclospora</taxon>
    </lineage>
</organism>
<dbReference type="AlphaFoldDB" id="A0A6P6S0N3"/>
<dbReference type="Gene3D" id="1.20.58.190">
    <property type="entry name" value="Translin, domain 1"/>
    <property type="match status" value="1"/>
</dbReference>
<gene>
    <name evidence="7" type="primary">LOC34618709</name>
</gene>
<comment type="subcellular location">
    <subcellularLocation>
        <location evidence="2">Cytoplasm</location>
    </subcellularLocation>
    <subcellularLocation>
        <location evidence="1">Nucleus</location>
    </subcellularLocation>
</comment>
<dbReference type="InterPro" id="IPR016069">
    <property type="entry name" value="Translin_C"/>
</dbReference>